<dbReference type="RefSeq" id="WP_139592464.1">
    <property type="nucleotide sequence ID" value="NZ_CP040825.1"/>
</dbReference>
<accession>A0A4Y6I782</accession>
<sequence length="80" mass="8837">MKLNQLNKVSENEKKNLNPGFAFTTLLTALPAILTGINTVVGIFKSMFSSAGSVKTKENEIKWDSSAKKAPKVMENYILF</sequence>
<evidence type="ECO:0000313" key="2">
    <source>
        <dbReference type="EMBL" id="QCZ36984.1"/>
    </source>
</evidence>
<organism evidence="3 5">
    <name type="scientific">Mycoplasma nasistruthionis</name>
    <dbReference type="NCBI Taxonomy" id="353852"/>
    <lineage>
        <taxon>Bacteria</taxon>
        <taxon>Bacillati</taxon>
        <taxon>Mycoplasmatota</taxon>
        <taxon>Mollicutes</taxon>
        <taxon>Mycoplasmataceae</taxon>
        <taxon>Mycoplasma</taxon>
    </lineage>
</organism>
<keyword evidence="1" id="KW-0812">Transmembrane</keyword>
<keyword evidence="1" id="KW-0472">Membrane</keyword>
<gene>
    <name evidence="2" type="ORF">FG904_03220</name>
    <name evidence="3" type="ORF">FIV53_03155</name>
</gene>
<proteinExistence type="predicted"/>
<evidence type="ECO:0000313" key="4">
    <source>
        <dbReference type="Proteomes" id="UP000305457"/>
    </source>
</evidence>
<dbReference type="AlphaFoldDB" id="A0A4Y6I782"/>
<reference evidence="3 5" key="1">
    <citation type="submission" date="2019-06" db="EMBL/GenBank/DDBJ databases">
        <title>Mycoplasma nasistruthionis sp. nov. str Ms03.</title>
        <authorList>
            <person name="Botes A."/>
        </authorList>
    </citation>
    <scope>NUCLEOTIDE SEQUENCE [LARGE SCALE GENOMIC DNA]</scope>
    <source>
        <strain evidence="3 5">Ms03</strain>
    </source>
</reference>
<dbReference type="KEGG" id="mnh:FG904_03220"/>
<evidence type="ECO:0000256" key="1">
    <source>
        <dbReference type="SAM" id="Phobius"/>
    </source>
</evidence>
<keyword evidence="5" id="KW-1185">Reference proteome</keyword>
<evidence type="ECO:0000313" key="5">
    <source>
        <dbReference type="Proteomes" id="UP000315201"/>
    </source>
</evidence>
<name>A0A4Y6I782_9MOLU</name>
<dbReference type="OrthoDB" id="401258at2"/>
<evidence type="ECO:0000313" key="3">
    <source>
        <dbReference type="EMBL" id="QDF65252.1"/>
    </source>
</evidence>
<reference evidence="2 4" key="2">
    <citation type="submission" date="2019-06" db="EMBL/GenBank/DDBJ databases">
        <title>Mycoplasma sp. 2F1A isolated from ostrich.</title>
        <authorList>
            <person name="Spergser J."/>
        </authorList>
    </citation>
    <scope>NUCLEOTIDE SEQUENCE [LARGE SCALE GENOMIC DNA]</scope>
    <source>
        <strain evidence="2 4">2F1A</strain>
    </source>
</reference>
<feature type="transmembrane region" description="Helical" evidence="1">
    <location>
        <begin position="20"/>
        <end position="44"/>
    </location>
</feature>
<dbReference type="Proteomes" id="UP000315201">
    <property type="component" value="Chromosome"/>
</dbReference>
<dbReference type="EMBL" id="CP040825">
    <property type="protein sequence ID" value="QCZ36984.1"/>
    <property type="molecule type" value="Genomic_DNA"/>
</dbReference>
<accession>A0A5B7XWR8</accession>
<keyword evidence="1" id="KW-1133">Transmembrane helix</keyword>
<dbReference type="Proteomes" id="UP000305457">
    <property type="component" value="Chromosome"/>
</dbReference>
<protein>
    <submittedName>
        <fullName evidence="3">Uncharacterized protein</fullName>
    </submittedName>
</protein>
<dbReference type="EMBL" id="CP041147">
    <property type="protein sequence ID" value="QDF65252.1"/>
    <property type="molecule type" value="Genomic_DNA"/>
</dbReference>